<dbReference type="SUPFAM" id="SSF50331">
    <property type="entry name" value="MOP-like"/>
    <property type="match status" value="1"/>
</dbReference>
<dbReference type="InterPro" id="IPR003439">
    <property type="entry name" value="ABC_transporter-like_ATP-bd"/>
</dbReference>
<dbReference type="InterPro" id="IPR005116">
    <property type="entry name" value="Transp-assoc_OB_typ1"/>
</dbReference>
<gene>
    <name evidence="8" type="ORF">ACFQGD_04965</name>
</gene>
<evidence type="ECO:0000313" key="8">
    <source>
        <dbReference type="EMBL" id="MFC6866488.1"/>
    </source>
</evidence>
<dbReference type="InterPro" id="IPR008995">
    <property type="entry name" value="Mo/tungstate-bd_C_term_dom"/>
</dbReference>
<dbReference type="PROSITE" id="PS50893">
    <property type="entry name" value="ABC_TRANSPORTER_2"/>
    <property type="match status" value="1"/>
</dbReference>
<dbReference type="EMBL" id="JBHSXX010000001">
    <property type="protein sequence ID" value="MFC6866488.1"/>
    <property type="molecule type" value="Genomic_DNA"/>
</dbReference>
<dbReference type="InterPro" id="IPR027417">
    <property type="entry name" value="P-loop_NTPase"/>
</dbReference>
<dbReference type="Pfam" id="PF03459">
    <property type="entry name" value="TOBE"/>
    <property type="match status" value="1"/>
</dbReference>
<dbReference type="RefSeq" id="WP_345395555.1">
    <property type="nucleotide sequence ID" value="NZ_BAABLA010000024.1"/>
</dbReference>
<keyword evidence="3" id="KW-0547">Nucleotide-binding</keyword>
<name>A0ABW2BUI0_9PSEU</name>
<comment type="caution">
    <text evidence="8">The sequence shown here is derived from an EMBL/GenBank/DDBJ whole genome shotgun (WGS) entry which is preliminary data.</text>
</comment>
<keyword evidence="9" id="KW-1185">Reference proteome</keyword>
<dbReference type="Gene3D" id="2.40.50.100">
    <property type="match status" value="1"/>
</dbReference>
<dbReference type="SMART" id="SM00382">
    <property type="entry name" value="AAA"/>
    <property type="match status" value="1"/>
</dbReference>
<keyword evidence="1" id="KW-0813">Transport</keyword>
<dbReference type="InterPro" id="IPR017871">
    <property type="entry name" value="ABC_transporter-like_CS"/>
</dbReference>
<dbReference type="SUPFAM" id="SSF52540">
    <property type="entry name" value="P-loop containing nucleoside triphosphate hydrolases"/>
    <property type="match status" value="1"/>
</dbReference>
<dbReference type="Gene3D" id="3.40.50.300">
    <property type="entry name" value="P-loop containing nucleotide triphosphate hydrolases"/>
    <property type="match status" value="1"/>
</dbReference>
<dbReference type="Pfam" id="PF00005">
    <property type="entry name" value="ABC_tran"/>
    <property type="match status" value="1"/>
</dbReference>
<dbReference type="PANTHER" id="PTHR42781:SF4">
    <property type="entry name" value="SPERMIDINE_PUTRESCINE IMPORT ATP-BINDING PROTEIN POTA"/>
    <property type="match status" value="1"/>
</dbReference>
<dbReference type="Proteomes" id="UP001596337">
    <property type="component" value="Unassembled WGS sequence"/>
</dbReference>
<evidence type="ECO:0000259" key="7">
    <source>
        <dbReference type="PROSITE" id="PS51866"/>
    </source>
</evidence>
<dbReference type="InterPro" id="IPR003593">
    <property type="entry name" value="AAA+_ATPase"/>
</dbReference>
<evidence type="ECO:0000259" key="6">
    <source>
        <dbReference type="PROSITE" id="PS50893"/>
    </source>
</evidence>
<dbReference type="InterPro" id="IPR004606">
    <property type="entry name" value="Mop_domain"/>
</dbReference>
<evidence type="ECO:0000313" key="9">
    <source>
        <dbReference type="Proteomes" id="UP001596337"/>
    </source>
</evidence>
<evidence type="ECO:0000256" key="5">
    <source>
        <dbReference type="PROSITE-ProRule" id="PRU01213"/>
    </source>
</evidence>
<reference evidence="9" key="1">
    <citation type="journal article" date="2019" name="Int. J. Syst. Evol. Microbiol.">
        <title>The Global Catalogue of Microorganisms (GCM) 10K type strain sequencing project: providing services to taxonomists for standard genome sequencing and annotation.</title>
        <authorList>
            <consortium name="The Broad Institute Genomics Platform"/>
            <consortium name="The Broad Institute Genome Sequencing Center for Infectious Disease"/>
            <person name="Wu L."/>
            <person name="Ma J."/>
        </authorList>
    </citation>
    <scope>NUCLEOTIDE SEQUENCE [LARGE SCALE GENOMIC DNA]</scope>
    <source>
        <strain evidence="9">KCTC 32255</strain>
    </source>
</reference>
<dbReference type="PANTHER" id="PTHR42781">
    <property type="entry name" value="SPERMIDINE/PUTRESCINE IMPORT ATP-BINDING PROTEIN POTA"/>
    <property type="match status" value="1"/>
</dbReference>
<evidence type="ECO:0000256" key="1">
    <source>
        <dbReference type="ARBA" id="ARBA00022448"/>
    </source>
</evidence>
<accession>A0ABW2BUI0</accession>
<keyword evidence="4 8" id="KW-0067">ATP-binding</keyword>
<evidence type="ECO:0000256" key="3">
    <source>
        <dbReference type="ARBA" id="ARBA00022741"/>
    </source>
</evidence>
<feature type="domain" description="Mop" evidence="7">
    <location>
        <begin position="287"/>
        <end position="356"/>
    </location>
</feature>
<evidence type="ECO:0000256" key="4">
    <source>
        <dbReference type="ARBA" id="ARBA00022840"/>
    </source>
</evidence>
<dbReference type="GO" id="GO:0005524">
    <property type="term" value="F:ATP binding"/>
    <property type="evidence" value="ECO:0007669"/>
    <property type="project" value="UniProtKB-KW"/>
</dbReference>
<evidence type="ECO:0000256" key="2">
    <source>
        <dbReference type="ARBA" id="ARBA00022505"/>
    </source>
</evidence>
<sequence length="364" mass="37996">MSGLRAELRLRRDGFALDVALDVPDGEVLAVLGPNGSGKSTLLDCLAGLLRPADASIYIAGRSVAGLPPPERRVGVLRQDPLLFPHLSVLDNVAFGPRSRGSDRATAREVARRWLTEIGVAEFADRRPSRLSGGQAQRVALARALATDPTLLLLDEPLAALDVDAAPAMRAALRTVLRQRRAGRVAVVVTHDPLDAISLADHVLVLAAGRVVEQGPTREVLASPRTGFTARIAGLNLVVGEATADGLRVDGHALTGVLAEDAVPGDPAVAVFPPRAVSVFLSDDEPHGSPRNTAPATIAALEPHGAVVRLRTRDDRPGWTSGIAADLTPAAVADLALDVGSQVLLSVKAATVDVHPALRRSPAP</sequence>
<dbReference type="PROSITE" id="PS51866">
    <property type="entry name" value="MOP"/>
    <property type="match status" value="1"/>
</dbReference>
<organism evidence="8 9">
    <name type="scientific">Haloechinothrix salitolerans</name>
    <dbReference type="NCBI Taxonomy" id="926830"/>
    <lineage>
        <taxon>Bacteria</taxon>
        <taxon>Bacillati</taxon>
        <taxon>Actinomycetota</taxon>
        <taxon>Actinomycetes</taxon>
        <taxon>Pseudonocardiales</taxon>
        <taxon>Pseudonocardiaceae</taxon>
        <taxon>Haloechinothrix</taxon>
    </lineage>
</organism>
<dbReference type="InterPro" id="IPR050093">
    <property type="entry name" value="ABC_SmlMolc_Importer"/>
</dbReference>
<dbReference type="PROSITE" id="PS00211">
    <property type="entry name" value="ABC_TRANSPORTER_1"/>
    <property type="match status" value="1"/>
</dbReference>
<protein>
    <submittedName>
        <fullName evidence="8">Sulfate/molybdate ABC transporter ATP-binding protein</fullName>
    </submittedName>
</protein>
<keyword evidence="2 5" id="KW-0500">Molybdenum</keyword>
<feature type="domain" description="ABC transporter" evidence="6">
    <location>
        <begin position="1"/>
        <end position="233"/>
    </location>
</feature>
<proteinExistence type="predicted"/>